<evidence type="ECO:0000313" key="13">
    <source>
        <dbReference type="Proteomes" id="UP000549695"/>
    </source>
</evidence>
<dbReference type="InterPro" id="IPR003439">
    <property type="entry name" value="ABC_transporter-like_ATP-bd"/>
</dbReference>
<name>A0A852VZP6_PSEA5</name>
<keyword evidence="5 10" id="KW-0547">Nucleotide-binding</keyword>
<proteinExistence type="inferred from homology"/>
<evidence type="ECO:0000256" key="9">
    <source>
        <dbReference type="ARBA" id="ARBA00025157"/>
    </source>
</evidence>
<protein>
    <recommendedName>
        <fullName evidence="10">ABC transporter ATP-binding protein</fullName>
    </recommendedName>
</protein>
<dbReference type="EMBL" id="JACCCZ010000001">
    <property type="protein sequence ID" value="NYG01739.1"/>
    <property type="molecule type" value="Genomic_DNA"/>
</dbReference>
<dbReference type="InterPro" id="IPR050095">
    <property type="entry name" value="ECF_ABC_transporter_ATP-bd"/>
</dbReference>
<dbReference type="InterPro" id="IPR015856">
    <property type="entry name" value="ABC_transpr_CbiO/EcfA_su"/>
</dbReference>
<evidence type="ECO:0000256" key="2">
    <source>
        <dbReference type="ARBA" id="ARBA00005417"/>
    </source>
</evidence>
<evidence type="ECO:0000256" key="7">
    <source>
        <dbReference type="ARBA" id="ARBA00022967"/>
    </source>
</evidence>
<evidence type="ECO:0000256" key="5">
    <source>
        <dbReference type="ARBA" id="ARBA00022741"/>
    </source>
</evidence>
<evidence type="ECO:0000313" key="12">
    <source>
        <dbReference type="EMBL" id="NYG01739.1"/>
    </source>
</evidence>
<dbReference type="GO" id="GO:0043190">
    <property type="term" value="C:ATP-binding cassette (ABC) transporter complex"/>
    <property type="evidence" value="ECO:0007669"/>
    <property type="project" value="TreeGrafter"/>
</dbReference>
<dbReference type="InterPro" id="IPR005876">
    <property type="entry name" value="Co_trans_ATP-bd"/>
</dbReference>
<keyword evidence="4 10" id="KW-1003">Cell membrane</keyword>
<keyword evidence="13" id="KW-1185">Reference proteome</keyword>
<dbReference type="CDD" id="cd03225">
    <property type="entry name" value="ABC_cobalt_CbiO_domain1"/>
    <property type="match status" value="1"/>
</dbReference>
<reference evidence="12 13" key="1">
    <citation type="submission" date="2020-07" db="EMBL/GenBank/DDBJ databases">
        <title>Sequencing the genomes of 1000 actinobacteria strains.</title>
        <authorList>
            <person name="Klenk H.-P."/>
        </authorList>
    </citation>
    <scope>NUCLEOTIDE SEQUENCE [LARGE SCALE GENOMIC DNA]</scope>
    <source>
        <strain evidence="12 13">DSM 44749</strain>
    </source>
</reference>
<dbReference type="GO" id="GO:0016887">
    <property type="term" value="F:ATP hydrolysis activity"/>
    <property type="evidence" value="ECO:0007669"/>
    <property type="project" value="InterPro"/>
</dbReference>
<evidence type="ECO:0000256" key="6">
    <source>
        <dbReference type="ARBA" id="ARBA00022840"/>
    </source>
</evidence>
<dbReference type="NCBIfam" id="TIGR01166">
    <property type="entry name" value="cbiO"/>
    <property type="match status" value="1"/>
</dbReference>
<organism evidence="12 13">
    <name type="scientific">Pseudonocardia alni</name>
    <name type="common">Amycolata alni</name>
    <dbReference type="NCBI Taxonomy" id="33907"/>
    <lineage>
        <taxon>Bacteria</taxon>
        <taxon>Bacillati</taxon>
        <taxon>Actinomycetota</taxon>
        <taxon>Actinomycetes</taxon>
        <taxon>Pseudonocardiales</taxon>
        <taxon>Pseudonocardiaceae</taxon>
        <taxon>Pseudonocardia</taxon>
    </lineage>
</organism>
<keyword evidence="6 10" id="KW-0067">ATP-binding</keyword>
<evidence type="ECO:0000256" key="4">
    <source>
        <dbReference type="ARBA" id="ARBA00022475"/>
    </source>
</evidence>
<dbReference type="GeneID" id="98051801"/>
<evidence type="ECO:0000259" key="11">
    <source>
        <dbReference type="PROSITE" id="PS50893"/>
    </source>
</evidence>
<gene>
    <name evidence="12" type="ORF">HDA37_002024</name>
</gene>
<dbReference type="PANTHER" id="PTHR43553:SF24">
    <property type="entry name" value="ENERGY-COUPLING FACTOR TRANSPORTER ATP-BINDING PROTEIN ECFA1"/>
    <property type="match status" value="1"/>
</dbReference>
<comment type="function">
    <text evidence="9">Probably part of an ABC transporter complex. Responsible for energy coupling to the transport system.</text>
</comment>
<dbReference type="Proteomes" id="UP000549695">
    <property type="component" value="Unassembled WGS sequence"/>
</dbReference>
<dbReference type="InterPro" id="IPR017871">
    <property type="entry name" value="ABC_transporter-like_CS"/>
</dbReference>
<dbReference type="PROSITE" id="PS00211">
    <property type="entry name" value="ABC_TRANSPORTER_1"/>
    <property type="match status" value="1"/>
</dbReference>
<keyword evidence="3 10" id="KW-0813">Transport</keyword>
<comment type="function">
    <text evidence="10">Part of an ABC transporter complex. Responsible for energy coupling to the transport system.</text>
</comment>
<dbReference type="GO" id="GO:0006824">
    <property type="term" value="P:cobalt ion transport"/>
    <property type="evidence" value="ECO:0007669"/>
    <property type="project" value="InterPro"/>
</dbReference>
<dbReference type="InterPro" id="IPR027417">
    <property type="entry name" value="P-loop_NTPase"/>
</dbReference>
<evidence type="ECO:0000256" key="8">
    <source>
        <dbReference type="ARBA" id="ARBA00023136"/>
    </source>
</evidence>
<keyword evidence="8 10" id="KW-0472">Membrane</keyword>
<comment type="similarity">
    <text evidence="2 10">Belongs to the ABC transporter superfamily.</text>
</comment>
<dbReference type="GO" id="GO:0042626">
    <property type="term" value="F:ATPase-coupled transmembrane transporter activity"/>
    <property type="evidence" value="ECO:0007669"/>
    <property type="project" value="TreeGrafter"/>
</dbReference>
<dbReference type="PANTHER" id="PTHR43553">
    <property type="entry name" value="HEAVY METAL TRANSPORTER"/>
    <property type="match status" value="1"/>
</dbReference>
<dbReference type="InterPro" id="IPR003593">
    <property type="entry name" value="AAA+_ATPase"/>
</dbReference>
<comment type="caution">
    <text evidence="12">The sequence shown here is derived from an EMBL/GenBank/DDBJ whole genome shotgun (WGS) entry which is preliminary data.</text>
</comment>
<accession>A0A852VZP6</accession>
<comment type="subcellular location">
    <subcellularLocation>
        <location evidence="1 10">Cell membrane</location>
        <topology evidence="1 10">Peripheral membrane protein</topology>
    </subcellularLocation>
</comment>
<dbReference type="SMART" id="SM00382">
    <property type="entry name" value="AAA"/>
    <property type="match status" value="1"/>
</dbReference>
<dbReference type="GO" id="GO:0005524">
    <property type="term" value="F:ATP binding"/>
    <property type="evidence" value="ECO:0007669"/>
    <property type="project" value="UniProtKB-UniRule"/>
</dbReference>
<sequence>MTAVLEARGLVFAYPDGPVVLDGADLVVDPGRRLAVLGPNGGGKTTLFRLLLGLLAPSAGQVLLDGEPVRRTRRGLLRLRESAQLVLQDPDDQLFSADVAQDVSFGPLNLGLDETEVDARVHDALSAVGIADLADRPTHRLSFGQRKRVAIAGALAVRPRVLVLDEPTAGLDPAGVEELVVVLADLQRAGTAVVLSTHDVDLAHRWADDVAVVARGRVRRGPAAEVLGDAALLSDARLGPAWAPAVARLLELAGRPGVAPGTAAELHDVLAGLATRETPARG</sequence>
<dbReference type="Pfam" id="PF00005">
    <property type="entry name" value="ABC_tran"/>
    <property type="match status" value="1"/>
</dbReference>
<keyword evidence="7" id="KW-1278">Translocase</keyword>
<dbReference type="FunFam" id="3.40.50.300:FF:000224">
    <property type="entry name" value="Energy-coupling factor transporter ATP-binding protein EcfA"/>
    <property type="match status" value="1"/>
</dbReference>
<dbReference type="AlphaFoldDB" id="A0A852VZP6"/>
<evidence type="ECO:0000256" key="3">
    <source>
        <dbReference type="ARBA" id="ARBA00022448"/>
    </source>
</evidence>
<feature type="domain" description="ABC transporter" evidence="11">
    <location>
        <begin position="5"/>
        <end position="240"/>
    </location>
</feature>
<dbReference type="RefSeq" id="WP_179760932.1">
    <property type="nucleotide sequence ID" value="NZ_BAAAJZ010000015.1"/>
</dbReference>
<evidence type="ECO:0000256" key="1">
    <source>
        <dbReference type="ARBA" id="ARBA00004202"/>
    </source>
</evidence>
<dbReference type="Gene3D" id="3.40.50.300">
    <property type="entry name" value="P-loop containing nucleotide triphosphate hydrolases"/>
    <property type="match status" value="1"/>
</dbReference>
<dbReference type="PROSITE" id="PS50893">
    <property type="entry name" value="ABC_TRANSPORTER_2"/>
    <property type="match status" value="1"/>
</dbReference>
<evidence type="ECO:0000256" key="10">
    <source>
        <dbReference type="RuleBase" id="RU364103"/>
    </source>
</evidence>
<dbReference type="SUPFAM" id="SSF52540">
    <property type="entry name" value="P-loop containing nucleoside triphosphate hydrolases"/>
    <property type="match status" value="1"/>
</dbReference>